<organism evidence="1 2">
    <name type="scientific">Pseudocohnilembus persalinus</name>
    <name type="common">Ciliate</name>
    <dbReference type="NCBI Taxonomy" id="266149"/>
    <lineage>
        <taxon>Eukaryota</taxon>
        <taxon>Sar</taxon>
        <taxon>Alveolata</taxon>
        <taxon>Ciliophora</taxon>
        <taxon>Intramacronucleata</taxon>
        <taxon>Oligohymenophorea</taxon>
        <taxon>Scuticociliatia</taxon>
        <taxon>Philasterida</taxon>
        <taxon>Pseudocohnilembidae</taxon>
        <taxon>Pseudocohnilembus</taxon>
    </lineage>
</organism>
<keyword evidence="2" id="KW-1185">Reference proteome</keyword>
<evidence type="ECO:0000313" key="2">
    <source>
        <dbReference type="Proteomes" id="UP000054937"/>
    </source>
</evidence>
<dbReference type="AlphaFoldDB" id="A0A0V0QKZ0"/>
<dbReference type="InParanoid" id="A0A0V0QKZ0"/>
<dbReference type="Proteomes" id="UP000054937">
    <property type="component" value="Unassembled WGS sequence"/>
</dbReference>
<dbReference type="EMBL" id="LDAU01000152">
    <property type="protein sequence ID" value="KRX02780.1"/>
    <property type="molecule type" value="Genomic_DNA"/>
</dbReference>
<gene>
    <name evidence="1" type="ORF">PPERSA_02270</name>
</gene>
<protein>
    <recommendedName>
        <fullName evidence="3">Armadillo-type fold</fullName>
    </recommendedName>
</protein>
<evidence type="ECO:0008006" key="3">
    <source>
        <dbReference type="Google" id="ProtNLM"/>
    </source>
</evidence>
<accession>A0A0V0QKZ0</accession>
<name>A0A0V0QKZ0_PSEPJ</name>
<comment type="caution">
    <text evidence="1">The sequence shown here is derived from an EMBL/GenBank/DDBJ whole genome shotgun (WGS) entry which is preliminary data.</text>
</comment>
<evidence type="ECO:0000313" key="1">
    <source>
        <dbReference type="EMBL" id="KRX02780.1"/>
    </source>
</evidence>
<reference evidence="1 2" key="1">
    <citation type="journal article" date="2015" name="Sci. Rep.">
        <title>Genome of the facultative scuticociliatosis pathogen Pseudocohnilembus persalinus provides insight into its virulence through horizontal gene transfer.</title>
        <authorList>
            <person name="Xiong J."/>
            <person name="Wang G."/>
            <person name="Cheng J."/>
            <person name="Tian M."/>
            <person name="Pan X."/>
            <person name="Warren A."/>
            <person name="Jiang C."/>
            <person name="Yuan D."/>
            <person name="Miao W."/>
        </authorList>
    </citation>
    <scope>NUCLEOTIDE SEQUENCE [LARGE SCALE GENOMIC DNA]</scope>
    <source>
        <strain evidence="1">36N120E</strain>
    </source>
</reference>
<proteinExistence type="predicted"/>
<sequence>MEQAKEQNKEELVIPNNVSDNVDIFLQVARKHLMEGNQKQIEVIKMEFFKVIQKKLDVIKQANYQIELVDLLFDFVTKRGNLKSLIEDENGDFNDEKKQVDQFSNFVFKTFQEINQCTMPYVNYVKEKEKKQILLHIIGNAENLNKEVAPKVRDFILKILKNSQQDQLEEEFLKTMGNVLNYLSLGSTLILKGYTNEFLSLAIKHKSKAIFAGCSFKQQNSEYKEFLDNHFEEFLDMFENEMDVSTQNQDVMRKCLEYLIQQGELEEINYLQMLGQALKSLCHGGEKQKQIAKLEFMDRLQNLKNSTNQQLSQEISELIQILNK</sequence>